<protein>
    <submittedName>
        <fullName evidence="4">Polysaccharide deacetylase</fullName>
    </submittedName>
</protein>
<evidence type="ECO:0000256" key="1">
    <source>
        <dbReference type="ARBA" id="ARBA00004613"/>
    </source>
</evidence>
<dbReference type="EMBL" id="FQZO01000003">
    <property type="protein sequence ID" value="SHJ21259.1"/>
    <property type="molecule type" value="Genomic_DNA"/>
</dbReference>
<evidence type="ECO:0000256" key="2">
    <source>
        <dbReference type="ARBA" id="ARBA00022729"/>
    </source>
</evidence>
<reference evidence="4 5" key="1">
    <citation type="submission" date="2016-11" db="EMBL/GenBank/DDBJ databases">
        <authorList>
            <person name="Jaros S."/>
            <person name="Januszkiewicz K."/>
            <person name="Wedrychowicz H."/>
        </authorList>
    </citation>
    <scope>NUCLEOTIDE SEQUENCE [LARGE SCALE GENOMIC DNA]</scope>
    <source>
        <strain evidence="4 5">DSM 21864</strain>
    </source>
</reference>
<evidence type="ECO:0000313" key="4">
    <source>
        <dbReference type="EMBL" id="SHJ21259.1"/>
    </source>
</evidence>
<dbReference type="GO" id="GO:0016810">
    <property type="term" value="F:hydrolase activity, acting on carbon-nitrogen (but not peptide) bonds"/>
    <property type="evidence" value="ECO:0007669"/>
    <property type="project" value="InterPro"/>
</dbReference>
<dbReference type="AlphaFoldDB" id="A0A1M6HGM7"/>
<dbReference type="PANTHER" id="PTHR34216:SF3">
    <property type="entry name" value="POLY-BETA-1,6-N-ACETYL-D-GLUCOSAMINE N-DEACETYLASE"/>
    <property type="match status" value="1"/>
</dbReference>
<dbReference type="GO" id="GO:0005576">
    <property type="term" value="C:extracellular region"/>
    <property type="evidence" value="ECO:0007669"/>
    <property type="project" value="UniProtKB-SubCell"/>
</dbReference>
<dbReference type="OrthoDB" id="9778320at2"/>
<sequence length="262" mass="30858">MNNFTVLMYHDIVPKETFNYDKNQGIKVKQDYKDKLPKPLFTYVEEFEKQMKYLYENNYKILELKDIENFYCNGKTLPDKCVLITFDDMYKSAKIYAYPILKKYNFSAVGFLVEDWIFHNEEENSLEASVCMCENELIEIGEVFEFANHSKALHTRKKQGTALQSVSEEDFCNDLKSCGEFIKKINKSPLEKNYTHKDFKSAYAYPFGIYDEKIIQQLKNHGYSLAFTTKPGINHGDTNPLELCRNAVMLDWELEDFIKLFK</sequence>
<dbReference type="STRING" id="1121298.SAMN05444401_2512"/>
<gene>
    <name evidence="4" type="ORF">SAMN05444401_2512</name>
</gene>
<dbReference type="Gene3D" id="3.20.20.370">
    <property type="entry name" value="Glycoside hydrolase/deacetylase"/>
    <property type="match status" value="1"/>
</dbReference>
<dbReference type="InterPro" id="IPR011330">
    <property type="entry name" value="Glyco_hydro/deAcase_b/a-brl"/>
</dbReference>
<dbReference type="Proteomes" id="UP000184080">
    <property type="component" value="Unassembled WGS sequence"/>
</dbReference>
<feature type="domain" description="NodB homology" evidence="3">
    <location>
        <begin position="80"/>
        <end position="262"/>
    </location>
</feature>
<dbReference type="RefSeq" id="WP_073006992.1">
    <property type="nucleotide sequence ID" value="NZ_FQZO01000003.1"/>
</dbReference>
<dbReference type="Pfam" id="PF01522">
    <property type="entry name" value="Polysacc_deac_1"/>
    <property type="match status" value="1"/>
</dbReference>
<dbReference type="SUPFAM" id="SSF88713">
    <property type="entry name" value="Glycoside hydrolase/deacetylase"/>
    <property type="match status" value="1"/>
</dbReference>
<proteinExistence type="predicted"/>
<dbReference type="PANTHER" id="PTHR34216">
    <property type="match status" value="1"/>
</dbReference>
<name>A0A1M6HGM7_9CLOT</name>
<evidence type="ECO:0000313" key="5">
    <source>
        <dbReference type="Proteomes" id="UP000184080"/>
    </source>
</evidence>
<evidence type="ECO:0000259" key="3">
    <source>
        <dbReference type="PROSITE" id="PS51677"/>
    </source>
</evidence>
<dbReference type="PROSITE" id="PS51677">
    <property type="entry name" value="NODB"/>
    <property type="match status" value="1"/>
</dbReference>
<accession>A0A1M6HGM7</accession>
<keyword evidence="2" id="KW-0732">Signal</keyword>
<dbReference type="GO" id="GO:0005975">
    <property type="term" value="P:carbohydrate metabolic process"/>
    <property type="evidence" value="ECO:0007669"/>
    <property type="project" value="InterPro"/>
</dbReference>
<organism evidence="4 5">
    <name type="scientific">Clostridium amylolyticum</name>
    <dbReference type="NCBI Taxonomy" id="1121298"/>
    <lineage>
        <taxon>Bacteria</taxon>
        <taxon>Bacillati</taxon>
        <taxon>Bacillota</taxon>
        <taxon>Clostridia</taxon>
        <taxon>Eubacteriales</taxon>
        <taxon>Clostridiaceae</taxon>
        <taxon>Clostridium</taxon>
    </lineage>
</organism>
<dbReference type="InterPro" id="IPR051398">
    <property type="entry name" value="Polysacch_Deacetylase"/>
</dbReference>
<comment type="subcellular location">
    <subcellularLocation>
        <location evidence="1">Secreted</location>
    </subcellularLocation>
</comment>
<dbReference type="InterPro" id="IPR002509">
    <property type="entry name" value="NODB_dom"/>
</dbReference>
<keyword evidence="5" id="KW-1185">Reference proteome</keyword>